<dbReference type="PANTHER" id="PTHR21567">
    <property type="entry name" value="CLASP"/>
    <property type="match status" value="1"/>
</dbReference>
<name>A0ABQ8UMK6_9EUKA</name>
<evidence type="ECO:0000256" key="5">
    <source>
        <dbReference type="PROSITE-ProRule" id="PRU00103"/>
    </source>
</evidence>
<feature type="compositionally biased region" description="Low complexity" evidence="6">
    <location>
        <begin position="190"/>
        <end position="220"/>
    </location>
</feature>
<dbReference type="InterPro" id="IPR011989">
    <property type="entry name" value="ARM-like"/>
</dbReference>
<feature type="compositionally biased region" description="Pro residues" evidence="6">
    <location>
        <begin position="474"/>
        <end position="486"/>
    </location>
</feature>
<feature type="domain" description="TOG" evidence="7">
    <location>
        <begin position="1999"/>
        <end position="2292"/>
    </location>
</feature>
<feature type="region of interest" description="Disordered" evidence="6">
    <location>
        <begin position="2056"/>
        <end position="2076"/>
    </location>
</feature>
<accession>A0ABQ8UMK6</accession>
<feature type="compositionally biased region" description="Low complexity" evidence="6">
    <location>
        <begin position="1314"/>
        <end position="1324"/>
    </location>
</feature>
<dbReference type="InterPro" id="IPR034085">
    <property type="entry name" value="TOG"/>
</dbReference>
<feature type="compositionally biased region" description="Low complexity" evidence="6">
    <location>
        <begin position="681"/>
        <end position="699"/>
    </location>
</feature>
<feature type="compositionally biased region" description="Gly residues" evidence="6">
    <location>
        <begin position="1457"/>
        <end position="1466"/>
    </location>
</feature>
<feature type="compositionally biased region" description="Low complexity" evidence="6">
    <location>
        <begin position="1112"/>
        <end position="1123"/>
    </location>
</feature>
<keyword evidence="9" id="KW-1185">Reference proteome</keyword>
<comment type="caution">
    <text evidence="8">The sequence shown here is derived from an EMBL/GenBank/DDBJ whole genome shotgun (WGS) entry which is preliminary data.</text>
</comment>
<evidence type="ECO:0000256" key="4">
    <source>
        <dbReference type="ARBA" id="ARBA00023212"/>
    </source>
</evidence>
<evidence type="ECO:0000259" key="7">
    <source>
        <dbReference type="SMART" id="SM01349"/>
    </source>
</evidence>
<feature type="compositionally biased region" description="Polar residues" evidence="6">
    <location>
        <begin position="1952"/>
        <end position="1966"/>
    </location>
</feature>
<feature type="region of interest" description="Disordered" evidence="6">
    <location>
        <begin position="961"/>
        <end position="1123"/>
    </location>
</feature>
<proteinExistence type="predicted"/>
<dbReference type="Gene3D" id="1.20.120.160">
    <property type="entry name" value="HPT domain"/>
    <property type="match status" value="1"/>
</dbReference>
<feature type="compositionally biased region" description="Low complexity" evidence="6">
    <location>
        <begin position="487"/>
        <end position="500"/>
    </location>
</feature>
<keyword evidence="3" id="KW-0677">Repeat</keyword>
<dbReference type="Pfam" id="PF21040">
    <property type="entry name" value="CEP104-like_TOG"/>
    <property type="match status" value="1"/>
</dbReference>
<evidence type="ECO:0000256" key="1">
    <source>
        <dbReference type="ARBA" id="ARBA00004245"/>
    </source>
</evidence>
<dbReference type="SMART" id="SM01349">
    <property type="entry name" value="TOG"/>
    <property type="match status" value="3"/>
</dbReference>
<feature type="compositionally biased region" description="Low complexity" evidence="6">
    <location>
        <begin position="1967"/>
        <end position="1988"/>
    </location>
</feature>
<evidence type="ECO:0000256" key="2">
    <source>
        <dbReference type="ARBA" id="ARBA00022490"/>
    </source>
</evidence>
<protein>
    <recommendedName>
        <fullName evidence="7">TOG domain-containing protein</fullName>
    </recommendedName>
</protein>
<dbReference type="Gene3D" id="1.25.10.10">
    <property type="entry name" value="Leucine-rich Repeat Variant"/>
    <property type="match status" value="3"/>
</dbReference>
<feature type="compositionally biased region" description="Low complexity" evidence="6">
    <location>
        <begin position="763"/>
        <end position="772"/>
    </location>
</feature>
<dbReference type="PANTHER" id="PTHR21567:SF87">
    <property type="entry name" value="CRESCERIN-LIKE PROTEIN CHE-12"/>
    <property type="match status" value="1"/>
</dbReference>
<keyword evidence="4" id="KW-0206">Cytoskeleton</keyword>
<feature type="compositionally biased region" description="Low complexity" evidence="6">
    <location>
        <begin position="961"/>
        <end position="1000"/>
    </location>
</feature>
<evidence type="ECO:0000256" key="6">
    <source>
        <dbReference type="SAM" id="MobiDB-lite"/>
    </source>
</evidence>
<dbReference type="InterPro" id="IPR016024">
    <property type="entry name" value="ARM-type_fold"/>
</dbReference>
<feature type="compositionally biased region" description="Basic and acidic residues" evidence="6">
    <location>
        <begin position="2064"/>
        <end position="2074"/>
    </location>
</feature>
<evidence type="ECO:0000313" key="8">
    <source>
        <dbReference type="EMBL" id="KAJ4459696.1"/>
    </source>
</evidence>
<dbReference type="SUPFAM" id="SSF48371">
    <property type="entry name" value="ARM repeat"/>
    <property type="match status" value="1"/>
</dbReference>
<feature type="region of interest" description="Disordered" evidence="6">
    <location>
        <begin position="1833"/>
        <end position="2009"/>
    </location>
</feature>
<dbReference type="InterPro" id="IPR021133">
    <property type="entry name" value="HEAT_type_2"/>
</dbReference>
<feature type="repeat" description="HEAT" evidence="5">
    <location>
        <begin position="325"/>
        <end position="363"/>
    </location>
</feature>
<feature type="domain" description="TOG" evidence="7">
    <location>
        <begin position="229"/>
        <end position="464"/>
    </location>
</feature>
<dbReference type="InterPro" id="IPR024395">
    <property type="entry name" value="CLASP_N_dom"/>
</dbReference>
<dbReference type="Pfam" id="PF12348">
    <property type="entry name" value="CLASP_N"/>
    <property type="match status" value="1"/>
</dbReference>
<feature type="region of interest" description="Disordered" evidence="6">
    <location>
        <begin position="1139"/>
        <end position="1330"/>
    </location>
</feature>
<dbReference type="SUPFAM" id="SSF47226">
    <property type="entry name" value="Histidine-containing phosphotransfer domain, HPT domain"/>
    <property type="match status" value="1"/>
</dbReference>
<feature type="region of interest" description="Disordered" evidence="6">
    <location>
        <begin position="802"/>
        <end position="923"/>
    </location>
</feature>
<feature type="region of interest" description="Disordered" evidence="6">
    <location>
        <begin position="148"/>
        <end position="220"/>
    </location>
</feature>
<sequence length="2356" mass="240593">MAQKPTATPPAPRDPPPYDVFDLNTVKNLLACVDDSDPDFFKNLYQTFLDHTQKSLDQIDALRRVDNHIEITKITVCLHFMHFFTFYHVPMQHSLKGSTGSVGAMQLSTILAEMNVLGKAQRYQEAIALWPQVLDEWNRVKNAVPLILANPPMDDDESGSYTGSESGSGSYSGSEDEEEEEIPQRARAAPTVQQRVPVPQQMQQRVPVPQQPMTQPHTPVPQQVQQRAAPLPHPIRFGFCPDSIISGLRQTADWKLRATALKQLLKAVTAISEVDSVVPFLSEFISFMTPFLDDNNVQVSGTAFEIFYHTSDKFGMNLKSLLPILVPTLVEKLGDNKVLVRRADMRVLYKLMAVCGPTEVIPHLLPYLRHTSSHIRLEVTHAMIIAYLLPDVIPYSNTNALVAALDPLLSDPSTKVRTLALEAYAVAYAALGTQLDRARTQRDPAQTALIQARLTDPVLPRLGPEGTVEHVRPLVPPAAPTPPAPGASPTSFSPATLATPTPTPTQSISPAFTPSPALGTPVTPLKLGGASTADGAFFHRTAQPLLPELPAGSQRGDRATPGQPPRPDPLPALSQRKSSAGLRPARSAHPVLCPRSGNPRVSALVKQTVRPSHAVCLGMVVVVPFRLPWDIPEPPPMPPSSVRGAPASHRAEDADGDPLESSLAIPPSARPNRKEATPFELQPSSATLTPTLPTSGTPVAPGPPPRPRRHSVAGVTTPFGLGTASELTSTPDAFRAMAEAYGRTPSHLSYMGSGLPPVPPTPTAAAAAAAAPDRSDESAPPVLSTTPALSAWRATLAPLGPSPAAGPPVSRLSGAGAPAAATAPGSSDSLGAARSSSDSFATARVPPSPFSARHPAGGSSAASSSDSLGRTGARPSSDTLSSASGPGSATGLLLPSTTAGASGDSFLLSPGPPRGNAFGSPGSFDMAPLSSASPAIASHRERDAASLPGASVVLTSVASFTPPGGHATGPTSTPTSSPATSSSTPGPATGAAALTSPAAPQGFGFGSAGTSPGPELAGPPGSTAASAARNPWAPTRSSSHELAPSAMRLLPPASAGPSMSPNPGSEQSAPSQEGTSPVRELNLFADGAFSGTSALAHSSSGGGGGVISPLNPGSSTAALSSPLAPAVAAEVLVSARGASLGGRPAPIQVSPPPEQAGSSHHVSLPPELPAAATRQRSSFAPPASFRVGPRSDSSASRTRGRHPPDLAGDALRDLVIDGTNPPLSARSHSSGELASPTALHPNAFGPSSPPPLTPPPPSSPRQLRSPPRFSPPASPQPAAPAPGLSSTYPPILPGLPAARPSGRGNPAALGLQGPPGDAPADTAASGEAMPVGRPAPLVARLQPARHKPAPAPPAFTTPAVAAARMEAAVPVVEERANPAVLPAEVPTTPQAGPPPGRMRLLHPRAGSARGAVIPMNHSLAQPSAEGAALTPLEFPLPASAPPSALLPMAAARRAHQSGGGGGGGAMGSAPRAEGALTPGGGGAAGLGWSRAEKPRMGLGAGLGMLPQSAPAASGSGIGGGSGATIGGVGVGVGMGMGDLLPADDEAANFPSYLAVRLSRSPEAELKAALEKQGKDTHWQVLSNSTDMVRYLTANYREVVLANSAAVVSFVHGVVENLRSNLSKNALSCLAELYTALGRALDPHIEASLQILVRKMGEASRFIEAEADGVMAALVVNATTAKVLARMLPYISHKSAVVRAKMHRFIALGLTALVRPPATAPPHPLLGSLATLGSSRGDAGLSAYREPGPLVAAILRGVSDPSPDAREYARSAAQQVGILVARQGGSLDGWLARHLASPDHVQTFIRAAAEGRAGAPAHPAASPTQRPPAPRILSAQQQAAAPVPRALGSRPVTVTAPPGDLAVPPPTTSPRLRAGTPPEVATPPEAGSPMSPASASASGVPSTPSISHTPRRGMLIRPGQTSPAVAKPLTALGGLRMTPGKPLPVPPHVGASLSLSTAGPGVSGQQQPPKSSGGLAAPAPGGGLRSPALSVEEESGPHCKIRGRSPSPAPVEDPLAIVAALHATDWQRRLAALAQALTHLTRHPGDHCLDVSAALSGPEAAAPEDTPREGSRDPRAPPATLFGQLLACVADHHNAVALAALNALTVAAPALKTAIEGSLDGLLGALTTAMASPDPDVGTQAVRLLDVLVPGPPGAPLLVAPGPASGPLAAPLRLEAGPTLRALAGAVTFDCPPPARAPLLQKMALLAVQLRLELPPGAPAGSPATVQQAFAVGVRLFDDGTVPDIRQAAVGLLKALRLYMGPAAFGELLGGLNSLKRIRILAEVAPAAPAPPGASAAGLKRVTEIFMEHNTSHPPRSDPPEQHHQPHPKTQHRKGAQEPQEAQPRGRLAAPPQHTER</sequence>
<organism evidence="8 9">
    <name type="scientific">Paratrimastix pyriformis</name>
    <dbReference type="NCBI Taxonomy" id="342808"/>
    <lineage>
        <taxon>Eukaryota</taxon>
        <taxon>Metamonada</taxon>
        <taxon>Preaxostyla</taxon>
        <taxon>Paratrimastigidae</taxon>
        <taxon>Paratrimastix</taxon>
    </lineage>
</organism>
<dbReference type="InterPro" id="IPR036641">
    <property type="entry name" value="HPT_dom_sf"/>
</dbReference>
<evidence type="ECO:0000313" key="9">
    <source>
        <dbReference type="Proteomes" id="UP001141327"/>
    </source>
</evidence>
<feature type="compositionally biased region" description="Low complexity" evidence="6">
    <location>
        <begin position="159"/>
        <end position="173"/>
    </location>
</feature>
<feature type="compositionally biased region" description="Low complexity" evidence="6">
    <location>
        <begin position="813"/>
        <end position="839"/>
    </location>
</feature>
<feature type="region of interest" description="Disordered" evidence="6">
    <location>
        <begin position="460"/>
        <end position="526"/>
    </location>
</feature>
<feature type="compositionally biased region" description="Pro residues" evidence="6">
    <location>
        <begin position="1247"/>
        <end position="1259"/>
    </location>
</feature>
<keyword evidence="2" id="KW-0963">Cytoplasm</keyword>
<feature type="compositionally biased region" description="Basic residues" evidence="6">
    <location>
        <begin position="2324"/>
        <end position="2333"/>
    </location>
</feature>
<feature type="region of interest" description="Disordered" evidence="6">
    <location>
        <begin position="546"/>
        <end position="598"/>
    </location>
</feature>
<feature type="compositionally biased region" description="Low complexity" evidence="6">
    <location>
        <begin position="1882"/>
        <end position="1904"/>
    </location>
</feature>
<gene>
    <name evidence="8" type="ORF">PAPYR_4456</name>
</gene>
<feature type="region of interest" description="Disordered" evidence="6">
    <location>
        <begin position="636"/>
        <end position="714"/>
    </location>
</feature>
<feature type="region of interest" description="Disordered" evidence="6">
    <location>
        <begin position="2306"/>
        <end position="2356"/>
    </location>
</feature>
<feature type="compositionally biased region" description="Low complexity" evidence="6">
    <location>
        <begin position="856"/>
        <end position="869"/>
    </location>
</feature>
<feature type="domain" description="TOG" evidence="7">
    <location>
        <begin position="1552"/>
        <end position="1817"/>
    </location>
</feature>
<feature type="region of interest" description="Disordered" evidence="6">
    <location>
        <begin position="1450"/>
        <end position="1488"/>
    </location>
</feature>
<feature type="compositionally biased region" description="Low complexity" evidence="6">
    <location>
        <begin position="1090"/>
        <end position="1099"/>
    </location>
</feature>
<evidence type="ECO:0000256" key="3">
    <source>
        <dbReference type="ARBA" id="ARBA00022737"/>
    </source>
</evidence>
<feature type="compositionally biased region" description="Pro residues" evidence="6">
    <location>
        <begin position="1268"/>
        <end position="1280"/>
    </location>
</feature>
<feature type="region of interest" description="Disordered" evidence="6">
    <location>
        <begin position="754"/>
        <end position="784"/>
    </location>
</feature>
<feature type="compositionally biased region" description="Low complexity" evidence="6">
    <location>
        <begin position="1018"/>
        <end position="1028"/>
    </location>
</feature>
<dbReference type="EMBL" id="JAPMOS010000018">
    <property type="protein sequence ID" value="KAJ4459696.1"/>
    <property type="molecule type" value="Genomic_DNA"/>
</dbReference>
<feature type="compositionally biased region" description="Polar residues" evidence="6">
    <location>
        <begin position="874"/>
        <end position="887"/>
    </location>
</feature>
<reference evidence="8" key="1">
    <citation type="journal article" date="2022" name="bioRxiv">
        <title>Genomics of Preaxostyla Flagellates Illuminates Evolutionary Transitions and the Path Towards Mitochondrial Loss.</title>
        <authorList>
            <person name="Novak L.V.F."/>
            <person name="Treitli S.C."/>
            <person name="Pyrih J."/>
            <person name="Halakuc P."/>
            <person name="Pipaliya S.V."/>
            <person name="Vacek V."/>
            <person name="Brzon O."/>
            <person name="Soukal P."/>
            <person name="Eme L."/>
            <person name="Dacks J.B."/>
            <person name="Karnkowska A."/>
            <person name="Elias M."/>
            <person name="Hampl V."/>
        </authorList>
    </citation>
    <scope>NUCLEOTIDE SEQUENCE</scope>
    <source>
        <strain evidence="8">RCP-MX</strain>
    </source>
</reference>
<dbReference type="Proteomes" id="UP001141327">
    <property type="component" value="Unassembled WGS sequence"/>
</dbReference>
<comment type="subcellular location">
    <subcellularLocation>
        <location evidence="1">Cytoplasm</location>
        <location evidence="1">Cytoskeleton</location>
    </subcellularLocation>
</comment>
<feature type="compositionally biased region" description="Basic and acidic residues" evidence="6">
    <location>
        <begin position="2306"/>
        <end position="2323"/>
    </location>
</feature>
<dbReference type="PROSITE" id="PS50077">
    <property type="entry name" value="HEAT_REPEAT"/>
    <property type="match status" value="1"/>
</dbReference>
<feature type="compositionally biased region" description="Low complexity" evidence="6">
    <location>
        <begin position="1467"/>
        <end position="1476"/>
    </location>
</feature>
<feature type="compositionally biased region" description="Polar residues" evidence="6">
    <location>
        <begin position="1057"/>
        <end position="1075"/>
    </location>
</feature>